<dbReference type="OrthoDB" id="944975at2"/>
<sequence>MEDINVKSVRYPQVVDVKLEKLARKLGRTKRALFIQMVDYFYKSKKDPADLNDEMLKKELSNGVSRILSFMKTQEQELLQPTFTHANTMVTTSQKRTEWIIKLNDWLNAHKKTVEQVDQRMGSLEKAIEKTQKNLNDKALLKSRFTRILEYYISQRESLGWPVSAAKKEELQAQVRQSLENL</sequence>
<keyword evidence="1" id="KW-0175">Coiled coil</keyword>
<dbReference type="AlphaFoldDB" id="A0A1G7H3K6"/>
<proteinExistence type="predicted"/>
<feature type="coiled-coil region" evidence="1">
    <location>
        <begin position="107"/>
        <end position="134"/>
    </location>
</feature>
<accession>A0A1G7H3K6</accession>
<dbReference type="RefSeq" id="WP_091152345.1">
    <property type="nucleotide sequence ID" value="NZ_FNAI01000011.1"/>
</dbReference>
<name>A0A1G7H3K6_9SPHI</name>
<evidence type="ECO:0000313" key="2">
    <source>
        <dbReference type="EMBL" id="SDE94874.1"/>
    </source>
</evidence>
<keyword evidence="3" id="KW-1185">Reference proteome</keyword>
<dbReference type="STRING" id="1391627.SAMN05216464_11139"/>
<reference evidence="2 3" key="1">
    <citation type="submission" date="2016-10" db="EMBL/GenBank/DDBJ databases">
        <authorList>
            <person name="de Groot N.N."/>
        </authorList>
    </citation>
    <scope>NUCLEOTIDE SEQUENCE [LARGE SCALE GENOMIC DNA]</scope>
    <source>
        <strain evidence="2 3">47C3B</strain>
    </source>
</reference>
<dbReference type="InterPro" id="IPR048012">
    <property type="entry name" value="BfmA-like_N"/>
</dbReference>
<evidence type="ECO:0000256" key="1">
    <source>
        <dbReference type="SAM" id="Coils"/>
    </source>
</evidence>
<gene>
    <name evidence="2" type="ORF">SAMN05216464_11139</name>
</gene>
<dbReference type="EMBL" id="FNAI01000011">
    <property type="protein sequence ID" value="SDE94874.1"/>
    <property type="molecule type" value="Genomic_DNA"/>
</dbReference>
<evidence type="ECO:0000313" key="3">
    <source>
        <dbReference type="Proteomes" id="UP000199072"/>
    </source>
</evidence>
<organism evidence="2 3">
    <name type="scientific">Mucilaginibacter pineti</name>
    <dbReference type="NCBI Taxonomy" id="1391627"/>
    <lineage>
        <taxon>Bacteria</taxon>
        <taxon>Pseudomonadati</taxon>
        <taxon>Bacteroidota</taxon>
        <taxon>Sphingobacteriia</taxon>
        <taxon>Sphingobacteriales</taxon>
        <taxon>Sphingobacteriaceae</taxon>
        <taxon>Mucilaginibacter</taxon>
    </lineage>
</organism>
<protein>
    <recommendedName>
        <fullName evidence="4">Ribbon-helix-helix protein, copG family</fullName>
    </recommendedName>
</protein>
<dbReference type="NCBIfam" id="NF041200">
    <property type="entry name" value="mob_BfmA_Nterm"/>
    <property type="match status" value="1"/>
</dbReference>
<dbReference type="Proteomes" id="UP000199072">
    <property type="component" value="Unassembled WGS sequence"/>
</dbReference>
<evidence type="ECO:0008006" key="4">
    <source>
        <dbReference type="Google" id="ProtNLM"/>
    </source>
</evidence>